<name>A0A3D8WX28_PRIMG</name>
<dbReference type="EMBL" id="PQWM01000029">
    <property type="protein sequence ID" value="RDZ10987.1"/>
    <property type="molecule type" value="Genomic_DNA"/>
</dbReference>
<accession>A0A3D8WX28</accession>
<comment type="caution">
    <text evidence="2">The sequence shown here is derived from an EMBL/GenBank/DDBJ whole genome shotgun (WGS) entry which is preliminary data.</text>
</comment>
<dbReference type="Proteomes" id="UP000256519">
    <property type="component" value="Unassembled WGS sequence"/>
</dbReference>
<keyword evidence="1" id="KW-1133">Transmembrane helix</keyword>
<feature type="transmembrane region" description="Helical" evidence="1">
    <location>
        <begin position="104"/>
        <end position="121"/>
    </location>
</feature>
<feature type="transmembrane region" description="Helical" evidence="1">
    <location>
        <begin position="6"/>
        <end position="25"/>
    </location>
</feature>
<organism evidence="2 3">
    <name type="scientific">Priestia megaterium</name>
    <name type="common">Bacillus megaterium</name>
    <dbReference type="NCBI Taxonomy" id="1404"/>
    <lineage>
        <taxon>Bacteria</taxon>
        <taxon>Bacillati</taxon>
        <taxon>Bacillota</taxon>
        <taxon>Bacilli</taxon>
        <taxon>Bacillales</taxon>
        <taxon>Bacillaceae</taxon>
        <taxon>Priestia</taxon>
    </lineage>
</organism>
<evidence type="ECO:0000256" key="1">
    <source>
        <dbReference type="SAM" id="Phobius"/>
    </source>
</evidence>
<proteinExistence type="predicted"/>
<feature type="transmembrane region" description="Helical" evidence="1">
    <location>
        <begin position="133"/>
        <end position="155"/>
    </location>
</feature>
<evidence type="ECO:0000313" key="3">
    <source>
        <dbReference type="Proteomes" id="UP000256519"/>
    </source>
</evidence>
<dbReference type="AlphaFoldDB" id="A0A3D8WX28"/>
<protein>
    <submittedName>
        <fullName evidence="2">Uncharacterized protein</fullName>
    </submittedName>
</protein>
<sequence>MIYAFTSVFLFFRITKLFVYIYMPLQTLLKKTKQYAGGWYMFSLRGDAHKVYLKLKKAAHQNQNAEEIDELAEMEEIRQLYLTLDSATLRKVYYRMTKEKNGSGVIPILVSALPWLFFLFSQRLQQFLFKDGSWLWIIFVLLYVFILIPSVFLHFREQSWASVHIEIIQDILKDREKEPKPL</sequence>
<keyword evidence="1" id="KW-0812">Transmembrane</keyword>
<reference evidence="2 3" key="1">
    <citation type="journal article" date="2018" name="Appl. Environ. Microbiol.">
        <title>Antimicrobial susceptibility testing and tentative epidemiological cut-off values of five Bacillus species relevant for use as animal feed additives or for plant protection.</title>
        <authorList>
            <person name="Agerso Y."/>
            <person name="Stuer-Lauridsen B."/>
            <person name="Bjerre K."/>
            <person name="Jensen M.G."/>
            <person name="Johansen E."/>
            <person name="Bennedsen M."/>
            <person name="Brockmann E."/>
            <person name="Nielsen B."/>
        </authorList>
    </citation>
    <scope>NUCLEOTIDE SEQUENCE [LARGE SCALE GENOMIC DNA]</scope>
    <source>
        <strain evidence="2 3">CHCC20162</strain>
    </source>
</reference>
<gene>
    <name evidence="2" type="ORF">C3744_21655</name>
</gene>
<evidence type="ECO:0000313" key="2">
    <source>
        <dbReference type="EMBL" id="RDZ10987.1"/>
    </source>
</evidence>
<keyword evidence="1" id="KW-0472">Membrane</keyword>